<dbReference type="SUPFAM" id="SSF48019">
    <property type="entry name" value="post-AAA+ oligomerization domain-like"/>
    <property type="match status" value="1"/>
</dbReference>
<keyword evidence="5" id="KW-0235">DNA replication</keyword>
<dbReference type="EMBL" id="LT629787">
    <property type="protein sequence ID" value="SDU00609.1"/>
    <property type="molecule type" value="Genomic_DNA"/>
</dbReference>
<dbReference type="Gene3D" id="3.40.50.300">
    <property type="entry name" value="P-loop containing nucleotide triphosphate hydrolases"/>
    <property type="match status" value="1"/>
</dbReference>
<dbReference type="GO" id="GO:0003887">
    <property type="term" value="F:DNA-directed DNA polymerase activity"/>
    <property type="evidence" value="ECO:0007669"/>
    <property type="project" value="UniProtKB-KW"/>
</dbReference>
<name>A0A1H2EZX5_9GAMM</name>
<dbReference type="PANTHER" id="PTHR11669:SF8">
    <property type="entry name" value="DNA POLYMERASE III SUBUNIT DELTA"/>
    <property type="match status" value="1"/>
</dbReference>
<keyword evidence="6" id="KW-0239">DNA-directed DNA polymerase</keyword>
<dbReference type="PANTHER" id="PTHR11669">
    <property type="entry name" value="REPLICATION FACTOR C / DNA POLYMERASE III GAMMA-TAU SUBUNIT"/>
    <property type="match status" value="1"/>
</dbReference>
<dbReference type="RefSeq" id="WP_092385046.1">
    <property type="nucleotide sequence ID" value="NZ_LT629787.1"/>
</dbReference>
<evidence type="ECO:0000313" key="10">
    <source>
        <dbReference type="Proteomes" id="UP000243924"/>
    </source>
</evidence>
<evidence type="ECO:0000259" key="8">
    <source>
        <dbReference type="Pfam" id="PF09115"/>
    </source>
</evidence>
<dbReference type="Proteomes" id="UP000243924">
    <property type="component" value="Chromosome I"/>
</dbReference>
<dbReference type="InterPro" id="IPR008921">
    <property type="entry name" value="DNA_pol3_clamp-load_cplx_C"/>
</dbReference>
<keyword evidence="4" id="KW-0548">Nucleotidyltransferase</keyword>
<keyword evidence="10" id="KW-1185">Reference proteome</keyword>
<evidence type="ECO:0000313" key="9">
    <source>
        <dbReference type="EMBL" id="SDU00609.1"/>
    </source>
</evidence>
<evidence type="ECO:0000256" key="7">
    <source>
        <dbReference type="ARBA" id="ARBA00049244"/>
    </source>
</evidence>
<dbReference type="AlphaFoldDB" id="A0A1H2EZX5"/>
<dbReference type="SUPFAM" id="SSF52540">
    <property type="entry name" value="P-loop containing nucleoside triphosphate hydrolases"/>
    <property type="match status" value="1"/>
</dbReference>
<sequence length="330" mass="36520">MTDAAQPCPWHLADWQQRVSRQQQPHAWLFSGPAGIGKRQYANALAASLLCSQPVPGPACGQCRNCLLAQAGTHPDWLLLEPEETGKMIKVDAVRQLVDFMAQTAQQGGRKIIVLHPAEAMNHNAANALLKSLEEPTADTYLLLISDQPSQLLPTIRSRCQQVSLPLPDAATALAWLQQAQPELGQEAAEQLLVMSAGAPLRALELDAQGALSWRAEVVAGIKQLLKGEQGASSLAERWKAVPLILLLDWFCDWTLDLLKYRQGVGQLCTNADMDKVLGYMADRVDMLALQEWQDWLLAHRGMLLGKANLNRVLLLESLLLQWKQLVQRR</sequence>
<evidence type="ECO:0000256" key="6">
    <source>
        <dbReference type="ARBA" id="ARBA00022932"/>
    </source>
</evidence>
<keyword evidence="3" id="KW-0808">Transferase</keyword>
<reference evidence="10" key="1">
    <citation type="submission" date="2016-10" db="EMBL/GenBank/DDBJ databases">
        <authorList>
            <person name="Varghese N."/>
            <person name="Submissions S."/>
        </authorList>
    </citation>
    <scope>NUCLEOTIDE SEQUENCE [LARGE SCALE GENOMIC DNA]</scope>
    <source>
        <strain evidence="10">CECT 8338</strain>
    </source>
</reference>
<dbReference type="Pfam" id="PF09115">
    <property type="entry name" value="DNApol3-delta_C"/>
    <property type="match status" value="1"/>
</dbReference>
<dbReference type="NCBIfam" id="NF004310">
    <property type="entry name" value="PRK05707.1"/>
    <property type="match status" value="1"/>
</dbReference>
<dbReference type="InterPro" id="IPR050238">
    <property type="entry name" value="DNA_Rep/Repair_Clamp_Loader"/>
</dbReference>
<evidence type="ECO:0000256" key="1">
    <source>
        <dbReference type="ARBA" id="ARBA00012417"/>
    </source>
</evidence>
<dbReference type="InterPro" id="IPR027417">
    <property type="entry name" value="P-loop_NTPase"/>
</dbReference>
<accession>A0A1H2EZX5</accession>
<evidence type="ECO:0000256" key="3">
    <source>
        <dbReference type="ARBA" id="ARBA00022679"/>
    </source>
</evidence>
<dbReference type="InterPro" id="IPR004622">
    <property type="entry name" value="DNA_pol_HolB"/>
</dbReference>
<dbReference type="InterPro" id="IPR015199">
    <property type="entry name" value="DNA_pol_III_delta_C"/>
</dbReference>
<gene>
    <name evidence="9" type="ORF">SAMN05216210_1174</name>
</gene>
<dbReference type="GO" id="GO:0009360">
    <property type="term" value="C:DNA polymerase III complex"/>
    <property type="evidence" value="ECO:0007669"/>
    <property type="project" value="InterPro"/>
</dbReference>
<evidence type="ECO:0000256" key="5">
    <source>
        <dbReference type="ARBA" id="ARBA00022705"/>
    </source>
</evidence>
<dbReference type="Gene3D" id="1.20.272.10">
    <property type="match status" value="1"/>
</dbReference>
<dbReference type="STRING" id="1434072.SAMN05216210_1174"/>
<dbReference type="GO" id="GO:0008408">
    <property type="term" value="F:3'-5' exonuclease activity"/>
    <property type="evidence" value="ECO:0007669"/>
    <property type="project" value="InterPro"/>
</dbReference>
<dbReference type="GO" id="GO:0003677">
    <property type="term" value="F:DNA binding"/>
    <property type="evidence" value="ECO:0007669"/>
    <property type="project" value="InterPro"/>
</dbReference>
<evidence type="ECO:0000256" key="2">
    <source>
        <dbReference type="ARBA" id="ARBA00014363"/>
    </source>
</evidence>
<organism evidence="9 10">
    <name type="scientific">Halopseudomonas salegens</name>
    <dbReference type="NCBI Taxonomy" id="1434072"/>
    <lineage>
        <taxon>Bacteria</taxon>
        <taxon>Pseudomonadati</taxon>
        <taxon>Pseudomonadota</taxon>
        <taxon>Gammaproteobacteria</taxon>
        <taxon>Pseudomonadales</taxon>
        <taxon>Pseudomonadaceae</taxon>
        <taxon>Halopseudomonas</taxon>
    </lineage>
</organism>
<dbReference type="GO" id="GO:0006261">
    <property type="term" value="P:DNA-templated DNA replication"/>
    <property type="evidence" value="ECO:0007669"/>
    <property type="project" value="TreeGrafter"/>
</dbReference>
<proteinExistence type="predicted"/>
<comment type="catalytic activity">
    <reaction evidence="7">
        <text>DNA(n) + a 2'-deoxyribonucleoside 5'-triphosphate = DNA(n+1) + diphosphate</text>
        <dbReference type="Rhea" id="RHEA:22508"/>
        <dbReference type="Rhea" id="RHEA-COMP:17339"/>
        <dbReference type="Rhea" id="RHEA-COMP:17340"/>
        <dbReference type="ChEBI" id="CHEBI:33019"/>
        <dbReference type="ChEBI" id="CHEBI:61560"/>
        <dbReference type="ChEBI" id="CHEBI:173112"/>
        <dbReference type="EC" id="2.7.7.7"/>
    </reaction>
</comment>
<evidence type="ECO:0000256" key="4">
    <source>
        <dbReference type="ARBA" id="ARBA00022695"/>
    </source>
</evidence>
<protein>
    <recommendedName>
        <fullName evidence="2">DNA polymerase III subunit delta'</fullName>
        <ecNumber evidence="1">2.7.7.7</ecNumber>
    </recommendedName>
</protein>
<dbReference type="OrthoDB" id="9811073at2"/>
<feature type="domain" description="DNA polymerase III delta subunit C-terminal" evidence="8">
    <location>
        <begin position="212"/>
        <end position="324"/>
    </location>
</feature>
<dbReference type="NCBIfam" id="TIGR00678">
    <property type="entry name" value="holB"/>
    <property type="match status" value="1"/>
</dbReference>
<dbReference type="Pfam" id="PF13177">
    <property type="entry name" value="DNA_pol3_delta2"/>
    <property type="match status" value="1"/>
</dbReference>
<dbReference type="EC" id="2.7.7.7" evidence="1"/>